<dbReference type="AlphaFoldDB" id="A0A1F5NQX0"/>
<evidence type="ECO:0000259" key="1">
    <source>
        <dbReference type="Pfam" id="PF01243"/>
    </source>
</evidence>
<dbReference type="Gene3D" id="2.30.110.10">
    <property type="entry name" value="Electron Transport, Fmn-binding Protein, Chain A"/>
    <property type="match status" value="1"/>
</dbReference>
<evidence type="ECO:0000313" key="3">
    <source>
        <dbReference type="Proteomes" id="UP000176233"/>
    </source>
</evidence>
<comment type="caution">
    <text evidence="2">The sequence shown here is derived from an EMBL/GenBank/DDBJ whole genome shotgun (WGS) entry which is preliminary data.</text>
</comment>
<sequence length="155" mass="18050">MEDYSVQAKEIINKILYITIATVSPNGEPWNTPVYSSFDEEYNFFWVSDQYSQHSKNIASNKNVFLAIYDSTAKEGTGRGVYIQAEASMIIDKQEIERILKYQYGRKNKPTRPVTDFIQESPRRVYKAVPKQVWINTADKINGHHVDKRIEVKLR</sequence>
<name>A0A1F5NQX0_9BACT</name>
<gene>
    <name evidence="2" type="ORF">A2660_02905</name>
</gene>
<dbReference type="Pfam" id="PF01243">
    <property type="entry name" value="PNPOx_N"/>
    <property type="match status" value="1"/>
</dbReference>
<evidence type="ECO:0000313" key="2">
    <source>
        <dbReference type="EMBL" id="OGE80018.1"/>
    </source>
</evidence>
<dbReference type="InterPro" id="IPR011576">
    <property type="entry name" value="Pyridox_Oxase_N"/>
</dbReference>
<accession>A0A1F5NQX0</accession>
<reference evidence="2 3" key="1">
    <citation type="journal article" date="2016" name="Nat. Commun.">
        <title>Thousands of microbial genomes shed light on interconnected biogeochemical processes in an aquifer system.</title>
        <authorList>
            <person name="Anantharaman K."/>
            <person name="Brown C.T."/>
            <person name="Hug L.A."/>
            <person name="Sharon I."/>
            <person name="Castelle C.J."/>
            <person name="Probst A.J."/>
            <person name="Thomas B.C."/>
            <person name="Singh A."/>
            <person name="Wilkins M.J."/>
            <person name="Karaoz U."/>
            <person name="Brodie E.L."/>
            <person name="Williams K.H."/>
            <person name="Hubbard S.S."/>
            <person name="Banfield J.F."/>
        </authorList>
    </citation>
    <scope>NUCLEOTIDE SEQUENCE [LARGE SCALE GENOMIC DNA]</scope>
</reference>
<organism evidence="2 3">
    <name type="scientific">Candidatus Doudnabacteria bacterium RIFCSPHIGHO2_01_FULL_45_18</name>
    <dbReference type="NCBI Taxonomy" id="1817823"/>
    <lineage>
        <taxon>Bacteria</taxon>
        <taxon>Candidatus Doudnaibacteriota</taxon>
    </lineage>
</organism>
<proteinExistence type="predicted"/>
<dbReference type="EMBL" id="MFEJ01000023">
    <property type="protein sequence ID" value="OGE80018.1"/>
    <property type="molecule type" value="Genomic_DNA"/>
</dbReference>
<dbReference type="Proteomes" id="UP000176233">
    <property type="component" value="Unassembled WGS sequence"/>
</dbReference>
<protein>
    <recommendedName>
        <fullName evidence="1">Pyridoxamine 5'-phosphate oxidase N-terminal domain-containing protein</fullName>
    </recommendedName>
</protein>
<feature type="domain" description="Pyridoxamine 5'-phosphate oxidase N-terminal" evidence="1">
    <location>
        <begin position="7"/>
        <end position="126"/>
    </location>
</feature>
<dbReference type="InterPro" id="IPR012349">
    <property type="entry name" value="Split_barrel_FMN-bd"/>
</dbReference>
<dbReference type="SUPFAM" id="SSF50475">
    <property type="entry name" value="FMN-binding split barrel"/>
    <property type="match status" value="1"/>
</dbReference>